<name>A0A9J7BT93_9BACT</name>
<feature type="signal peptide" evidence="4">
    <location>
        <begin position="1"/>
        <end position="19"/>
    </location>
</feature>
<evidence type="ECO:0000259" key="5">
    <source>
        <dbReference type="PROSITE" id="PS51007"/>
    </source>
</evidence>
<dbReference type="InterPro" id="IPR043504">
    <property type="entry name" value="Peptidase_S1_PA_chymotrypsin"/>
</dbReference>
<dbReference type="InterPro" id="IPR009056">
    <property type="entry name" value="Cyt_c-like_dom"/>
</dbReference>
<evidence type="ECO:0000256" key="3">
    <source>
        <dbReference type="PROSITE-ProRule" id="PRU00433"/>
    </source>
</evidence>
<dbReference type="PROSITE" id="PS51007">
    <property type="entry name" value="CYTC"/>
    <property type="match status" value="1"/>
</dbReference>
<dbReference type="AlphaFoldDB" id="A0A9J7BT93"/>
<evidence type="ECO:0000256" key="1">
    <source>
        <dbReference type="ARBA" id="ARBA00022723"/>
    </source>
</evidence>
<evidence type="ECO:0000256" key="2">
    <source>
        <dbReference type="ARBA" id="ARBA00023004"/>
    </source>
</evidence>
<keyword evidence="4" id="KW-0732">Signal</keyword>
<dbReference type="EMBL" id="CP093313">
    <property type="protein sequence ID" value="UWZ84118.1"/>
    <property type="molecule type" value="Genomic_DNA"/>
</dbReference>
<dbReference type="KEGG" id="orp:MOP44_26625"/>
<sequence>MSAALVCVLPMLAGCGAAAGTTQAATSALSITPGVSSLDTNCTGCNGVNRRGEPVHKFAALTSNGATAQVTWSVSGGDRVAGPGTIDAAGRYTPPSYLTADHAEVTITAHLEDASGLTASAPVTIRPGFLQPLTPENAAVGPGGTVTIAGKLAVAGGQTVIHFALAATAQGGGNGAGTLSAPICDRSEKAFTTCTVTYTAPATITGSSAVYVVATASGAGGKASRTETELLLNSAGVSSNPMAHQELQPSLMSLGNSGGNNSDYDAHGNTIADCCSGTLGALVQDNTGRQYVLSNNHVLAKSDHATVGDAIVQPGLIDNNCTPNGVGPGTLPVANLTLWVPLKSAQTNVDAAIAQTASRTIESGGNILELGTRQADGSLAAAPPGISSTSGRGEAAGLRMRVAKSGRTTGLTCGGVSAIDLDVAVDYFSDCAETRPYTTKVFTNQLGISGDRFSDAGDSGALVVNAANAEPVGLFFAGGTDAAGVGHGVANPAGDVLNALSSASGNGMSFTFVGGADHAVSCLNYGNSTVRTAQELALSDAETTRGQQALFAARSLVNPAAGILGVSMGKSTDHAGEAAVLVYVGEHLKAAVPATIEGARTVVIPATSEEVALGTAAVDNGAAAEIPLAGDVLERAIRLKQQVARRLMLREKAFFGVGVGQSLDNPRDAALVVYVDRNHVPASLPQTIEGVRTRYVIMDRLHVTRSYATQVQSTRHCLAPEALDTAPLLPLSRQIDLP</sequence>
<evidence type="ECO:0000313" key="7">
    <source>
        <dbReference type="Proteomes" id="UP001059380"/>
    </source>
</evidence>
<evidence type="ECO:0000256" key="4">
    <source>
        <dbReference type="SAM" id="SignalP"/>
    </source>
</evidence>
<evidence type="ECO:0000313" key="6">
    <source>
        <dbReference type="EMBL" id="UWZ84118.1"/>
    </source>
</evidence>
<dbReference type="GO" id="GO:0009055">
    <property type="term" value="F:electron transfer activity"/>
    <property type="evidence" value="ECO:0007669"/>
    <property type="project" value="InterPro"/>
</dbReference>
<protein>
    <submittedName>
        <fullName evidence="6">S1 family peptidase</fullName>
    </submittedName>
</protein>
<dbReference type="RefSeq" id="WP_260793622.1">
    <property type="nucleotide sequence ID" value="NZ_CP093313.1"/>
</dbReference>
<organism evidence="6 7">
    <name type="scientific">Occallatibacter riparius</name>
    <dbReference type="NCBI Taxonomy" id="1002689"/>
    <lineage>
        <taxon>Bacteria</taxon>
        <taxon>Pseudomonadati</taxon>
        <taxon>Acidobacteriota</taxon>
        <taxon>Terriglobia</taxon>
        <taxon>Terriglobales</taxon>
        <taxon>Acidobacteriaceae</taxon>
        <taxon>Occallatibacter</taxon>
    </lineage>
</organism>
<keyword evidence="1 3" id="KW-0479">Metal-binding</keyword>
<reference evidence="6" key="1">
    <citation type="submission" date="2021-04" db="EMBL/GenBank/DDBJ databases">
        <title>Phylogenetic analysis of Acidobacteriaceae.</title>
        <authorList>
            <person name="Qiu L."/>
            <person name="Zhang Q."/>
        </authorList>
    </citation>
    <scope>NUCLEOTIDE SEQUENCE</scope>
    <source>
        <strain evidence="6">DSM 25168</strain>
    </source>
</reference>
<dbReference type="GO" id="GO:0020037">
    <property type="term" value="F:heme binding"/>
    <property type="evidence" value="ECO:0007669"/>
    <property type="project" value="InterPro"/>
</dbReference>
<dbReference type="InterPro" id="IPR009003">
    <property type="entry name" value="Peptidase_S1_PA"/>
</dbReference>
<keyword evidence="3" id="KW-0349">Heme</keyword>
<feature type="domain" description="Cytochrome c" evidence="5">
    <location>
        <begin position="29"/>
        <end position="168"/>
    </location>
</feature>
<dbReference type="GO" id="GO:0046872">
    <property type="term" value="F:metal ion binding"/>
    <property type="evidence" value="ECO:0007669"/>
    <property type="project" value="UniProtKB-KW"/>
</dbReference>
<keyword evidence="2 3" id="KW-0408">Iron</keyword>
<gene>
    <name evidence="6" type="ORF">MOP44_26625</name>
</gene>
<dbReference type="Gene3D" id="2.40.10.10">
    <property type="entry name" value="Trypsin-like serine proteases"/>
    <property type="match status" value="1"/>
</dbReference>
<proteinExistence type="predicted"/>
<dbReference type="SUPFAM" id="SSF50494">
    <property type="entry name" value="Trypsin-like serine proteases"/>
    <property type="match status" value="1"/>
</dbReference>
<keyword evidence="7" id="KW-1185">Reference proteome</keyword>
<feature type="chain" id="PRO_5039937116" evidence="4">
    <location>
        <begin position="20"/>
        <end position="738"/>
    </location>
</feature>
<dbReference type="Proteomes" id="UP001059380">
    <property type="component" value="Chromosome"/>
</dbReference>
<accession>A0A9J7BT93</accession>